<evidence type="ECO:0000313" key="1">
    <source>
        <dbReference type="EMBL" id="KAI0056517.1"/>
    </source>
</evidence>
<evidence type="ECO:0000313" key="2">
    <source>
        <dbReference type="Proteomes" id="UP000814140"/>
    </source>
</evidence>
<keyword evidence="2" id="KW-1185">Reference proteome</keyword>
<name>A0ACB8SJY5_9AGAM</name>
<proteinExistence type="predicted"/>
<reference evidence="1" key="1">
    <citation type="submission" date="2021-03" db="EMBL/GenBank/DDBJ databases">
        <authorList>
            <consortium name="DOE Joint Genome Institute"/>
            <person name="Ahrendt S."/>
            <person name="Looney B.P."/>
            <person name="Miyauchi S."/>
            <person name="Morin E."/>
            <person name="Drula E."/>
            <person name="Courty P.E."/>
            <person name="Chicoki N."/>
            <person name="Fauchery L."/>
            <person name="Kohler A."/>
            <person name="Kuo A."/>
            <person name="Labutti K."/>
            <person name="Pangilinan J."/>
            <person name="Lipzen A."/>
            <person name="Riley R."/>
            <person name="Andreopoulos W."/>
            <person name="He G."/>
            <person name="Johnson J."/>
            <person name="Barry K.W."/>
            <person name="Grigoriev I.V."/>
            <person name="Nagy L."/>
            <person name="Hibbett D."/>
            <person name="Henrissat B."/>
            <person name="Matheny P.B."/>
            <person name="Labbe J."/>
            <person name="Martin F."/>
        </authorList>
    </citation>
    <scope>NUCLEOTIDE SEQUENCE</scope>
    <source>
        <strain evidence="1">HHB10654</strain>
    </source>
</reference>
<sequence>MGLNLDNSLVEIKLTESVAGFVAVCMTVARMWIRRDRYWWDDAWAFFSLLNLLVQVASVFMHVENPAEMSKMNRVTAYYLMAATFYTVIWSARISILFSIIRIDPDERSRYYLKWLAAAFVGAIAFFLAQLLWVCEPDPSWKDLPSPQCHLTKQVAICQLVSDIFADMLLILLPLRLLHGIKDMSLYRRLIFIFSTSIVTTIVSMVHAAYIITSGGSKVLVSALVEDCLSLTVANVPVVATAVLRVITSKGPSVYVDTDGRPNLSSVHFKTGGSQWGTTIGALSQPQPTAVRTHHVKETLELVTTGSGEQLEMKASGDKKDEHYIHGQWAHDPEQSKAGVGESYLSVGSVRRDAEDGVVRIENLPVSRR</sequence>
<dbReference type="EMBL" id="MU277263">
    <property type="protein sequence ID" value="KAI0056517.1"/>
    <property type="molecule type" value="Genomic_DNA"/>
</dbReference>
<reference evidence="1" key="2">
    <citation type="journal article" date="2022" name="New Phytol.">
        <title>Evolutionary transition to the ectomycorrhizal habit in the genomes of a hyperdiverse lineage of mushroom-forming fungi.</title>
        <authorList>
            <person name="Looney B."/>
            <person name="Miyauchi S."/>
            <person name="Morin E."/>
            <person name="Drula E."/>
            <person name="Courty P.E."/>
            <person name="Kohler A."/>
            <person name="Kuo A."/>
            <person name="LaButti K."/>
            <person name="Pangilinan J."/>
            <person name="Lipzen A."/>
            <person name="Riley R."/>
            <person name="Andreopoulos W."/>
            <person name="He G."/>
            <person name="Johnson J."/>
            <person name="Nolan M."/>
            <person name="Tritt A."/>
            <person name="Barry K.W."/>
            <person name="Grigoriev I.V."/>
            <person name="Nagy L.G."/>
            <person name="Hibbett D."/>
            <person name="Henrissat B."/>
            <person name="Matheny P.B."/>
            <person name="Labbe J."/>
            <person name="Martin F.M."/>
        </authorList>
    </citation>
    <scope>NUCLEOTIDE SEQUENCE</scope>
    <source>
        <strain evidence="1">HHB10654</strain>
    </source>
</reference>
<organism evidence="1 2">
    <name type="scientific">Artomyces pyxidatus</name>
    <dbReference type="NCBI Taxonomy" id="48021"/>
    <lineage>
        <taxon>Eukaryota</taxon>
        <taxon>Fungi</taxon>
        <taxon>Dikarya</taxon>
        <taxon>Basidiomycota</taxon>
        <taxon>Agaricomycotina</taxon>
        <taxon>Agaricomycetes</taxon>
        <taxon>Russulales</taxon>
        <taxon>Auriscalpiaceae</taxon>
        <taxon>Artomyces</taxon>
    </lineage>
</organism>
<accession>A0ACB8SJY5</accession>
<comment type="caution">
    <text evidence="1">The sequence shown here is derived from an EMBL/GenBank/DDBJ whole genome shotgun (WGS) entry which is preliminary data.</text>
</comment>
<gene>
    <name evidence="1" type="ORF">BV25DRAFT_1832172</name>
</gene>
<dbReference type="Proteomes" id="UP000814140">
    <property type="component" value="Unassembled WGS sequence"/>
</dbReference>
<protein>
    <submittedName>
        <fullName evidence="1">Uncharacterized protein</fullName>
    </submittedName>
</protein>